<gene>
    <name evidence="2" type="ORF">L596_010896</name>
</gene>
<feature type="compositionally biased region" description="Basic and acidic residues" evidence="1">
    <location>
        <begin position="10"/>
        <end position="23"/>
    </location>
</feature>
<feature type="region of interest" description="Disordered" evidence="1">
    <location>
        <begin position="1"/>
        <end position="26"/>
    </location>
</feature>
<evidence type="ECO:0000313" key="3">
    <source>
        <dbReference type="Proteomes" id="UP000298663"/>
    </source>
</evidence>
<organism evidence="2 3">
    <name type="scientific">Steinernema carpocapsae</name>
    <name type="common">Entomopathogenic nematode</name>
    <dbReference type="NCBI Taxonomy" id="34508"/>
    <lineage>
        <taxon>Eukaryota</taxon>
        <taxon>Metazoa</taxon>
        <taxon>Ecdysozoa</taxon>
        <taxon>Nematoda</taxon>
        <taxon>Chromadorea</taxon>
        <taxon>Rhabditida</taxon>
        <taxon>Tylenchina</taxon>
        <taxon>Panagrolaimomorpha</taxon>
        <taxon>Strongyloidoidea</taxon>
        <taxon>Steinernematidae</taxon>
        <taxon>Steinernema</taxon>
    </lineage>
</organism>
<accession>A0A4V6A710</accession>
<keyword evidence="3" id="KW-1185">Reference proteome</keyword>
<protein>
    <submittedName>
        <fullName evidence="2">Uncharacterized protein</fullName>
    </submittedName>
</protein>
<dbReference type="Proteomes" id="UP000298663">
    <property type="component" value="Unassembled WGS sequence"/>
</dbReference>
<sequence length="80" mass="8741">MIQESATPCERLRRGAAARRDAFADSQTSAPLLATAKAAAKNGESGLEIPLPKRLFFAHTHISLFILPNPFPDPQMYTCN</sequence>
<comment type="caution">
    <text evidence="2">The sequence shown here is derived from an EMBL/GenBank/DDBJ whole genome shotgun (WGS) entry which is preliminary data.</text>
</comment>
<dbReference type="AlphaFoldDB" id="A0A4V6A710"/>
<reference evidence="2 3" key="1">
    <citation type="journal article" date="2015" name="Genome Biol.">
        <title>Comparative genomics of Steinernema reveals deeply conserved gene regulatory networks.</title>
        <authorList>
            <person name="Dillman A.R."/>
            <person name="Macchietto M."/>
            <person name="Porter C.F."/>
            <person name="Rogers A."/>
            <person name="Williams B."/>
            <person name="Antoshechkin I."/>
            <person name="Lee M.M."/>
            <person name="Goodwin Z."/>
            <person name="Lu X."/>
            <person name="Lewis E.E."/>
            <person name="Goodrich-Blair H."/>
            <person name="Stock S.P."/>
            <person name="Adams B.J."/>
            <person name="Sternberg P.W."/>
            <person name="Mortazavi A."/>
        </authorList>
    </citation>
    <scope>NUCLEOTIDE SEQUENCE [LARGE SCALE GENOMIC DNA]</scope>
    <source>
        <strain evidence="2 3">ALL</strain>
    </source>
</reference>
<reference evidence="2 3" key="2">
    <citation type="journal article" date="2019" name="G3 (Bethesda)">
        <title>Hybrid Assembly of the Genome of the Entomopathogenic Nematode Steinernema carpocapsae Identifies the X-Chromosome.</title>
        <authorList>
            <person name="Serra L."/>
            <person name="Macchietto M."/>
            <person name="Macias-Munoz A."/>
            <person name="McGill C.J."/>
            <person name="Rodriguez I.M."/>
            <person name="Rodriguez B."/>
            <person name="Murad R."/>
            <person name="Mortazavi A."/>
        </authorList>
    </citation>
    <scope>NUCLEOTIDE SEQUENCE [LARGE SCALE GENOMIC DNA]</scope>
    <source>
        <strain evidence="2 3">ALL</strain>
    </source>
</reference>
<proteinExistence type="predicted"/>
<evidence type="ECO:0000313" key="2">
    <source>
        <dbReference type="EMBL" id="TKR96955.1"/>
    </source>
</evidence>
<evidence type="ECO:0000256" key="1">
    <source>
        <dbReference type="SAM" id="MobiDB-lite"/>
    </source>
</evidence>
<name>A0A4V6A710_STECR</name>
<dbReference type="EMBL" id="AZBU02000002">
    <property type="protein sequence ID" value="TKR96955.1"/>
    <property type="molecule type" value="Genomic_DNA"/>
</dbReference>